<evidence type="ECO:0008006" key="4">
    <source>
        <dbReference type="Google" id="ProtNLM"/>
    </source>
</evidence>
<reference evidence="2 3" key="1">
    <citation type="submission" date="2019-11" db="EMBL/GenBank/DDBJ databases">
        <title>Whole genome sequence of Oryza granulata.</title>
        <authorList>
            <person name="Li W."/>
        </authorList>
    </citation>
    <scope>NUCLEOTIDE SEQUENCE [LARGE SCALE GENOMIC DNA]</scope>
    <source>
        <strain evidence="3">cv. Menghai</strain>
        <tissue evidence="2">Leaf</tissue>
    </source>
</reference>
<feature type="region of interest" description="Disordered" evidence="1">
    <location>
        <begin position="89"/>
        <end position="125"/>
    </location>
</feature>
<gene>
    <name evidence="2" type="ORF">E2562_018293</name>
</gene>
<dbReference type="InterPro" id="IPR036312">
    <property type="entry name" value="Bifun_inhib/LTP/seed_sf"/>
</dbReference>
<evidence type="ECO:0000256" key="1">
    <source>
        <dbReference type="SAM" id="MobiDB-lite"/>
    </source>
</evidence>
<organism evidence="2 3">
    <name type="scientific">Oryza meyeriana var. granulata</name>
    <dbReference type="NCBI Taxonomy" id="110450"/>
    <lineage>
        <taxon>Eukaryota</taxon>
        <taxon>Viridiplantae</taxon>
        <taxon>Streptophyta</taxon>
        <taxon>Embryophyta</taxon>
        <taxon>Tracheophyta</taxon>
        <taxon>Spermatophyta</taxon>
        <taxon>Magnoliopsida</taxon>
        <taxon>Liliopsida</taxon>
        <taxon>Poales</taxon>
        <taxon>Poaceae</taxon>
        <taxon>BOP clade</taxon>
        <taxon>Oryzoideae</taxon>
        <taxon>Oryzeae</taxon>
        <taxon>Oryzinae</taxon>
        <taxon>Oryza</taxon>
        <taxon>Oryza meyeriana</taxon>
    </lineage>
</organism>
<feature type="compositionally biased region" description="Polar residues" evidence="1">
    <location>
        <begin position="103"/>
        <end position="113"/>
    </location>
</feature>
<accession>A0A6G1CPY0</accession>
<evidence type="ECO:0000313" key="2">
    <source>
        <dbReference type="EMBL" id="KAF0902665.1"/>
    </source>
</evidence>
<dbReference type="Proteomes" id="UP000479710">
    <property type="component" value="Unassembled WGS sequence"/>
</dbReference>
<name>A0A6G1CPY0_9ORYZ</name>
<dbReference type="OrthoDB" id="10372865at2759"/>
<dbReference type="SUPFAM" id="SSF47699">
    <property type="entry name" value="Bifunctional inhibitor/lipid-transfer protein/seed storage 2S albumin"/>
    <property type="match status" value="1"/>
</dbReference>
<proteinExistence type="predicted"/>
<comment type="caution">
    <text evidence="2">The sequence shown here is derived from an EMBL/GenBank/DDBJ whole genome shotgun (WGS) entry which is preliminary data.</text>
</comment>
<protein>
    <recommendedName>
        <fullName evidence="4">Bifunctional inhibitor/plant lipid transfer protein/seed storage helical domain-containing protein</fullName>
    </recommendedName>
</protein>
<dbReference type="EMBL" id="SPHZ02000008">
    <property type="protein sequence ID" value="KAF0902665.1"/>
    <property type="molecule type" value="Genomic_DNA"/>
</dbReference>
<sequence>MALVSSKLQVRAMVIATRTLYYLNDDCCNGVQSIYEALTTDAVDVGFVCRCLQSLVAGESLRPYLYRILKLRGPCRLKDLGPIPFNSSTVQDCRRQPRRGRTHQSVDSCTSSAAGKKGPAVKRRG</sequence>
<keyword evidence="3" id="KW-1185">Reference proteome</keyword>
<evidence type="ECO:0000313" key="3">
    <source>
        <dbReference type="Proteomes" id="UP000479710"/>
    </source>
</evidence>
<dbReference type="Gene3D" id="1.10.110.10">
    <property type="entry name" value="Plant lipid-transfer and hydrophobic proteins"/>
    <property type="match status" value="1"/>
</dbReference>
<dbReference type="AlphaFoldDB" id="A0A6G1CPY0"/>